<dbReference type="EMBL" id="CP159258">
    <property type="protein sequence ID" value="XCG76335.1"/>
    <property type="molecule type" value="Genomic_DNA"/>
</dbReference>
<organism evidence="1">
    <name type="scientific">Pseudomonas sp. MYb327</name>
    <dbReference type="NCBI Taxonomy" id="2745230"/>
    <lineage>
        <taxon>Bacteria</taxon>
        <taxon>Pseudomonadati</taxon>
        <taxon>Pseudomonadota</taxon>
        <taxon>Gammaproteobacteria</taxon>
        <taxon>Pseudomonadales</taxon>
        <taxon>Pseudomonadaceae</taxon>
        <taxon>Pseudomonas</taxon>
    </lineage>
</organism>
<dbReference type="SUPFAM" id="SSF52172">
    <property type="entry name" value="CheY-like"/>
    <property type="match status" value="1"/>
</dbReference>
<dbReference type="AlphaFoldDB" id="A0AAU8E890"/>
<dbReference type="Gene3D" id="3.40.50.220">
    <property type="match status" value="1"/>
</dbReference>
<evidence type="ECO:0000313" key="1">
    <source>
        <dbReference type="EMBL" id="XCG76335.1"/>
    </source>
</evidence>
<reference evidence="1" key="1">
    <citation type="submission" date="2024-06" db="EMBL/GenBank/DDBJ databases">
        <title>The Caenorhabditis elegans bacterial microbiome influences microsporidia infection through nutrient limitation and inhibiting parasite invasion.</title>
        <authorList>
            <person name="Tamim El Jarkass H."/>
            <person name="Castelblanco S."/>
            <person name="Kaur M."/>
            <person name="Wan Y.C."/>
            <person name="Ellis A.E."/>
            <person name="Sheldon R.D."/>
            <person name="Lien E.C."/>
            <person name="Burton N.O."/>
            <person name="Wright G.D."/>
            <person name="Reinke A.W."/>
        </authorList>
    </citation>
    <scope>NUCLEOTIDE SEQUENCE</scope>
    <source>
        <strain evidence="1">MYb327</strain>
    </source>
</reference>
<dbReference type="InterPro" id="IPR027464">
    <property type="entry name" value="Ornithine_deCO2ase_N"/>
</dbReference>
<accession>A0AAU8E890</accession>
<sequence>MNVLKVAASDAVRQRFHTSRPLIALDQIDFTDIAVAVLTVRALILTPFKEQRFLRLKRFMCASSKACPLPGDWPYAARSRVNI</sequence>
<name>A0AAU8E890_9PSED</name>
<dbReference type="RefSeq" id="WP_339553755.1">
    <property type="nucleotide sequence ID" value="NZ_CP159258.1"/>
</dbReference>
<gene>
    <name evidence="1" type="ORF">ABVN21_09775</name>
</gene>
<proteinExistence type="predicted"/>
<protein>
    <submittedName>
        <fullName evidence="1">Uncharacterized protein</fullName>
    </submittedName>
</protein>
<dbReference type="InterPro" id="IPR011006">
    <property type="entry name" value="CheY-like_superfamily"/>
</dbReference>